<keyword evidence="4 8" id="KW-0067">ATP-binding</keyword>
<dbReference type="PANTHER" id="PTHR43766:SF1">
    <property type="entry name" value="TRYPTOPHAN--TRNA LIGASE, MITOCHONDRIAL"/>
    <property type="match status" value="1"/>
</dbReference>
<keyword evidence="5 8" id="KW-0648">Protein biosynthesis</keyword>
<comment type="subcellular location">
    <subcellularLocation>
        <location evidence="8">Cytoplasm</location>
    </subcellularLocation>
</comment>
<evidence type="ECO:0000256" key="6">
    <source>
        <dbReference type="ARBA" id="ARBA00023146"/>
    </source>
</evidence>
<feature type="binding site" evidence="8">
    <location>
        <position position="183"/>
    </location>
    <ligand>
        <name>ATP</name>
        <dbReference type="ChEBI" id="CHEBI:30616"/>
    </ligand>
</feature>
<dbReference type="InterPro" id="IPR024109">
    <property type="entry name" value="Trp-tRNA-ligase_bac-type"/>
</dbReference>
<dbReference type="AlphaFoldDB" id="A0A1G2R984"/>
<feature type="binding site" evidence="8">
    <location>
        <begin position="192"/>
        <end position="196"/>
    </location>
    <ligand>
        <name>ATP</name>
        <dbReference type="ChEBI" id="CHEBI:30616"/>
    </ligand>
</feature>
<protein>
    <recommendedName>
        <fullName evidence="8">Tryptophan--tRNA ligase</fullName>
        <ecNumber evidence="8">6.1.1.2</ecNumber>
    </recommendedName>
    <alternativeName>
        <fullName evidence="8">Tryptophanyl-tRNA synthetase</fullName>
        <shortName evidence="8">TrpRS</shortName>
    </alternativeName>
</protein>
<dbReference type="CDD" id="cd00806">
    <property type="entry name" value="TrpRS_core"/>
    <property type="match status" value="1"/>
</dbReference>
<comment type="similarity">
    <text evidence="1 8 9">Belongs to the class-I aminoacyl-tRNA synthetase family.</text>
</comment>
<comment type="caution">
    <text evidence="8">Lacks conserved residue(s) required for the propagation of feature annotation.</text>
</comment>
<dbReference type="HAMAP" id="MF_00140_B">
    <property type="entry name" value="Trp_tRNA_synth_B"/>
    <property type="match status" value="1"/>
</dbReference>
<comment type="function">
    <text evidence="8">Catalyzes the attachment of tryptophan to tRNA(Trp).</text>
</comment>
<organism evidence="10 11">
    <name type="scientific">Candidatus Wildermuthbacteria bacterium RIFCSPHIGHO2_02_FULL_47_17</name>
    <dbReference type="NCBI Taxonomy" id="1802452"/>
    <lineage>
        <taxon>Bacteria</taxon>
        <taxon>Candidatus Wildermuthiibacteriota</taxon>
    </lineage>
</organism>
<dbReference type="GO" id="GO:0006436">
    <property type="term" value="P:tryptophanyl-tRNA aminoacylation"/>
    <property type="evidence" value="ECO:0007669"/>
    <property type="project" value="UniProtKB-UniRule"/>
</dbReference>
<evidence type="ECO:0000256" key="4">
    <source>
        <dbReference type="ARBA" id="ARBA00022840"/>
    </source>
</evidence>
<dbReference type="FunFam" id="1.10.240.10:FF:000002">
    <property type="entry name" value="Tryptophan--tRNA ligase"/>
    <property type="match status" value="1"/>
</dbReference>
<dbReference type="Gene3D" id="3.40.50.620">
    <property type="entry name" value="HUPs"/>
    <property type="match status" value="1"/>
</dbReference>
<evidence type="ECO:0000256" key="7">
    <source>
        <dbReference type="ARBA" id="ARBA00049929"/>
    </source>
</evidence>
<gene>
    <name evidence="8" type="primary">trpS</name>
    <name evidence="10" type="ORF">A3D59_00470</name>
</gene>
<dbReference type="PRINTS" id="PR01039">
    <property type="entry name" value="TRNASYNTHTRP"/>
</dbReference>
<dbReference type="EC" id="6.1.1.2" evidence="8"/>
<accession>A0A1G2R984</accession>
<comment type="subunit">
    <text evidence="8">Homodimer.</text>
</comment>
<dbReference type="Proteomes" id="UP000179258">
    <property type="component" value="Unassembled WGS sequence"/>
</dbReference>
<evidence type="ECO:0000256" key="3">
    <source>
        <dbReference type="ARBA" id="ARBA00022741"/>
    </source>
</evidence>
<dbReference type="NCBIfam" id="TIGR00233">
    <property type="entry name" value="trpS"/>
    <property type="match status" value="1"/>
</dbReference>
<proteinExistence type="inferred from homology"/>
<evidence type="ECO:0000256" key="9">
    <source>
        <dbReference type="RuleBase" id="RU363036"/>
    </source>
</evidence>
<comment type="caution">
    <text evidence="10">The sequence shown here is derived from an EMBL/GenBank/DDBJ whole genome shotgun (WGS) entry which is preliminary data.</text>
</comment>
<feature type="binding site" evidence="8">
    <location>
        <position position="132"/>
    </location>
    <ligand>
        <name>L-tryptophan</name>
        <dbReference type="ChEBI" id="CHEBI:57912"/>
    </ligand>
</feature>
<dbReference type="GO" id="GO:0005524">
    <property type="term" value="F:ATP binding"/>
    <property type="evidence" value="ECO:0007669"/>
    <property type="project" value="UniProtKB-UniRule"/>
</dbReference>
<evidence type="ECO:0000256" key="1">
    <source>
        <dbReference type="ARBA" id="ARBA00005594"/>
    </source>
</evidence>
<dbReference type="InterPro" id="IPR014729">
    <property type="entry name" value="Rossmann-like_a/b/a_fold"/>
</dbReference>
<feature type="binding site" evidence="8">
    <location>
        <begin position="16"/>
        <end position="17"/>
    </location>
    <ligand>
        <name>ATP</name>
        <dbReference type="ChEBI" id="CHEBI:30616"/>
    </ligand>
</feature>
<evidence type="ECO:0000256" key="5">
    <source>
        <dbReference type="ARBA" id="ARBA00022917"/>
    </source>
</evidence>
<sequence length="325" mass="36451">MRVISGIQPTGATHIGNYLGALKNWIEIQDKHECLFFVADLHAITSPYDPQGFANQTHEKTVELLALGLNPEQCTLFIQSQIKEHVELAWIFQTIIPVGELSGMTQYKEKSKKFRHNINAGLFAYPVLQAADILLYRADLVPVGKDQQQHLELTRTIARKFNQRFGQTFSEPKAMILGSGAKIMSLADPKKKMSKSDKPESYIGVFDDPKTIEKKIMAAVTDAGKEIIYNPGKKPGISNLLNIYSLFSGAPIKEAEKSFRKKGYAALKKQIAQLLAAKLEPFRKKKQELASRDVYVKEMMARGTKHARQLASFTMEEVRKKVGLG</sequence>
<evidence type="ECO:0000313" key="10">
    <source>
        <dbReference type="EMBL" id="OHA68919.1"/>
    </source>
</evidence>
<comment type="catalytic activity">
    <reaction evidence="7 8">
        <text>tRNA(Trp) + L-tryptophan + ATP = L-tryptophyl-tRNA(Trp) + AMP + diphosphate + H(+)</text>
        <dbReference type="Rhea" id="RHEA:24080"/>
        <dbReference type="Rhea" id="RHEA-COMP:9671"/>
        <dbReference type="Rhea" id="RHEA-COMP:9705"/>
        <dbReference type="ChEBI" id="CHEBI:15378"/>
        <dbReference type="ChEBI" id="CHEBI:30616"/>
        <dbReference type="ChEBI" id="CHEBI:33019"/>
        <dbReference type="ChEBI" id="CHEBI:57912"/>
        <dbReference type="ChEBI" id="CHEBI:78442"/>
        <dbReference type="ChEBI" id="CHEBI:78535"/>
        <dbReference type="ChEBI" id="CHEBI:456215"/>
        <dbReference type="EC" id="6.1.1.2"/>
    </reaction>
</comment>
<dbReference type="InterPro" id="IPR050203">
    <property type="entry name" value="Trp-tRNA_synthetase"/>
</dbReference>
<dbReference type="GO" id="GO:0005829">
    <property type="term" value="C:cytosol"/>
    <property type="evidence" value="ECO:0007669"/>
    <property type="project" value="TreeGrafter"/>
</dbReference>
<keyword evidence="8" id="KW-0963">Cytoplasm</keyword>
<dbReference type="SUPFAM" id="SSF52374">
    <property type="entry name" value="Nucleotidylyl transferase"/>
    <property type="match status" value="1"/>
</dbReference>
<reference evidence="10 11" key="1">
    <citation type="journal article" date="2016" name="Nat. Commun.">
        <title>Thousands of microbial genomes shed light on interconnected biogeochemical processes in an aquifer system.</title>
        <authorList>
            <person name="Anantharaman K."/>
            <person name="Brown C.T."/>
            <person name="Hug L.A."/>
            <person name="Sharon I."/>
            <person name="Castelle C.J."/>
            <person name="Probst A.J."/>
            <person name="Thomas B.C."/>
            <person name="Singh A."/>
            <person name="Wilkins M.J."/>
            <person name="Karaoz U."/>
            <person name="Brodie E.L."/>
            <person name="Williams K.H."/>
            <person name="Hubbard S.S."/>
            <person name="Banfield J.F."/>
        </authorList>
    </citation>
    <scope>NUCLEOTIDE SEQUENCE [LARGE SCALE GENOMIC DNA]</scope>
</reference>
<keyword evidence="2 8" id="KW-0436">Ligase</keyword>
<dbReference type="InterPro" id="IPR002306">
    <property type="entry name" value="Trp-tRNA-ligase"/>
</dbReference>
<dbReference type="Gene3D" id="1.10.240.10">
    <property type="entry name" value="Tyrosyl-Transfer RNA Synthetase"/>
    <property type="match status" value="1"/>
</dbReference>
<dbReference type="EMBL" id="MHTX01000004">
    <property type="protein sequence ID" value="OHA68919.1"/>
    <property type="molecule type" value="Genomic_DNA"/>
</dbReference>
<dbReference type="GO" id="GO:0004830">
    <property type="term" value="F:tryptophan-tRNA ligase activity"/>
    <property type="evidence" value="ECO:0007669"/>
    <property type="project" value="UniProtKB-UniRule"/>
</dbReference>
<feature type="binding site" evidence="8">
    <location>
        <begin position="144"/>
        <end position="146"/>
    </location>
    <ligand>
        <name>ATP</name>
        <dbReference type="ChEBI" id="CHEBI:30616"/>
    </ligand>
</feature>
<keyword evidence="6 8" id="KW-0030">Aminoacyl-tRNA synthetase</keyword>
<evidence type="ECO:0000313" key="11">
    <source>
        <dbReference type="Proteomes" id="UP000179258"/>
    </source>
</evidence>
<dbReference type="InterPro" id="IPR002305">
    <property type="entry name" value="aa-tRNA-synth_Ic"/>
</dbReference>
<feature type="binding site" evidence="8">
    <location>
        <begin position="8"/>
        <end position="10"/>
    </location>
    <ligand>
        <name>ATP</name>
        <dbReference type="ChEBI" id="CHEBI:30616"/>
    </ligand>
</feature>
<dbReference type="PANTHER" id="PTHR43766">
    <property type="entry name" value="TRYPTOPHAN--TRNA LIGASE, MITOCHONDRIAL"/>
    <property type="match status" value="1"/>
</dbReference>
<keyword evidence="3 8" id="KW-0547">Nucleotide-binding</keyword>
<dbReference type="Pfam" id="PF00579">
    <property type="entry name" value="tRNA-synt_1b"/>
    <property type="match status" value="1"/>
</dbReference>
<evidence type="ECO:0000256" key="2">
    <source>
        <dbReference type="ARBA" id="ARBA00022598"/>
    </source>
</evidence>
<name>A0A1G2R984_9BACT</name>
<feature type="short sequence motif" description="'KMSKS' region" evidence="8">
    <location>
        <begin position="192"/>
        <end position="196"/>
    </location>
</feature>
<evidence type="ECO:0000256" key="8">
    <source>
        <dbReference type="HAMAP-Rule" id="MF_00140"/>
    </source>
</evidence>